<evidence type="ECO:0000256" key="5">
    <source>
        <dbReference type="ARBA" id="ARBA00022832"/>
    </source>
</evidence>
<evidence type="ECO:0000256" key="10">
    <source>
        <dbReference type="RuleBase" id="RU361115"/>
    </source>
</evidence>
<reference evidence="11" key="3">
    <citation type="submission" date="2025-09" db="UniProtKB">
        <authorList>
            <consortium name="Ensembl"/>
        </authorList>
    </citation>
    <scope>IDENTIFICATION</scope>
</reference>
<comment type="subcellular location">
    <subcellularLocation>
        <location evidence="1">Membrane</location>
        <topology evidence="1">Multi-pass membrane protein</topology>
    </subcellularLocation>
</comment>
<comment type="catalytic activity">
    <reaction evidence="10">
        <text>a very-long-chain acyl-CoA + malonyl-CoA + H(+) = a very-long-chain 3-oxoacyl-CoA + CO2 + CoA</text>
        <dbReference type="Rhea" id="RHEA:32727"/>
        <dbReference type="ChEBI" id="CHEBI:15378"/>
        <dbReference type="ChEBI" id="CHEBI:16526"/>
        <dbReference type="ChEBI" id="CHEBI:57287"/>
        <dbReference type="ChEBI" id="CHEBI:57384"/>
        <dbReference type="ChEBI" id="CHEBI:90725"/>
        <dbReference type="ChEBI" id="CHEBI:90736"/>
        <dbReference type="EC" id="2.3.1.199"/>
    </reaction>
</comment>
<name>A0A8C9SH47_SCLFO</name>
<dbReference type="OrthoDB" id="10259681at2759"/>
<dbReference type="GO" id="GO:0019367">
    <property type="term" value="P:fatty acid elongation, saturated fatty acid"/>
    <property type="evidence" value="ECO:0007669"/>
    <property type="project" value="TreeGrafter"/>
</dbReference>
<dbReference type="GO" id="GO:0005789">
    <property type="term" value="C:endoplasmic reticulum membrane"/>
    <property type="evidence" value="ECO:0007669"/>
    <property type="project" value="TreeGrafter"/>
</dbReference>
<evidence type="ECO:0000313" key="11">
    <source>
        <dbReference type="Ensembl" id="ENSSFOP00015031684.2"/>
    </source>
</evidence>
<sequence>QSDAHLREQYEKCFTCVEGEIWMNKSFVFCGQHFMRSGPKLELERPLVLWSLSLIFMLYIVVTAIQSVYDQSFYSGPISKFWAYAFVLSKAPELGTVCSHVLEGVENCESDTISVVLYSWSSYKDQVAGGGWFMTMNYLILQMAMGLAVSGLAYCWIQDGCPSYLDNIVLVFLMYLTYLLLFSLFFLPVVPQGLRRPNVKPLRPVSPG</sequence>
<comment type="similarity">
    <text evidence="10">Belongs to the ELO family.</text>
</comment>
<keyword evidence="5 10" id="KW-0276">Fatty acid metabolism</keyword>
<keyword evidence="8 10" id="KW-0472">Membrane</keyword>
<dbReference type="GO" id="GO:0034626">
    <property type="term" value="P:fatty acid elongation, polyunsaturated fatty acid"/>
    <property type="evidence" value="ECO:0007669"/>
    <property type="project" value="TreeGrafter"/>
</dbReference>
<dbReference type="PANTHER" id="PTHR11157:SF68">
    <property type="entry name" value="ELONGATION OF VERY LONG CHAIN FATTY ACIDS PROTEIN 3"/>
    <property type="match status" value="1"/>
</dbReference>
<dbReference type="Ensembl" id="ENSSFOT00015032039.2">
    <property type="protein sequence ID" value="ENSSFOP00015031684.2"/>
    <property type="gene ID" value="ENSSFOG00015020243.2"/>
</dbReference>
<dbReference type="GO" id="GO:0030148">
    <property type="term" value="P:sphingolipid biosynthetic process"/>
    <property type="evidence" value="ECO:0007669"/>
    <property type="project" value="TreeGrafter"/>
</dbReference>
<dbReference type="GO" id="GO:0034625">
    <property type="term" value="P:fatty acid elongation, monounsaturated fatty acid"/>
    <property type="evidence" value="ECO:0007669"/>
    <property type="project" value="TreeGrafter"/>
</dbReference>
<keyword evidence="6 10" id="KW-1133">Transmembrane helix</keyword>
<keyword evidence="3 10" id="KW-0808">Transferase</keyword>
<protein>
    <recommendedName>
        <fullName evidence="10">Elongation of very long chain fatty acids protein</fullName>
        <ecNumber evidence="10">2.3.1.199</ecNumber>
    </recommendedName>
    <alternativeName>
        <fullName evidence="10">Very-long-chain 3-oxoacyl-CoA synthase</fullName>
    </alternativeName>
</protein>
<feature type="transmembrane region" description="Helical" evidence="10">
    <location>
        <begin position="138"/>
        <end position="157"/>
    </location>
</feature>
<feature type="transmembrane region" description="Helical" evidence="10">
    <location>
        <begin position="169"/>
        <end position="190"/>
    </location>
</feature>
<reference evidence="11 12" key="1">
    <citation type="submission" date="2019-04" db="EMBL/GenBank/DDBJ databases">
        <authorList>
            <consortium name="Wellcome Sanger Institute Data Sharing"/>
        </authorList>
    </citation>
    <scope>NUCLEOTIDE SEQUENCE [LARGE SCALE GENOMIC DNA]</scope>
</reference>
<evidence type="ECO:0000256" key="8">
    <source>
        <dbReference type="ARBA" id="ARBA00023136"/>
    </source>
</evidence>
<dbReference type="EC" id="2.3.1.199" evidence="10"/>
<dbReference type="PANTHER" id="PTHR11157">
    <property type="entry name" value="FATTY ACID ACYL TRANSFERASE-RELATED"/>
    <property type="match status" value="1"/>
</dbReference>
<dbReference type="Pfam" id="PF01151">
    <property type="entry name" value="ELO"/>
    <property type="match status" value="1"/>
</dbReference>
<dbReference type="GO" id="GO:0009922">
    <property type="term" value="F:fatty acid elongase activity"/>
    <property type="evidence" value="ECO:0007669"/>
    <property type="project" value="UniProtKB-EC"/>
</dbReference>
<evidence type="ECO:0000256" key="9">
    <source>
        <dbReference type="ARBA" id="ARBA00023160"/>
    </source>
</evidence>
<feature type="transmembrane region" description="Helical" evidence="10">
    <location>
        <begin position="47"/>
        <end position="69"/>
    </location>
</feature>
<dbReference type="AlphaFoldDB" id="A0A8C9SH47"/>
<proteinExistence type="inferred from homology"/>
<evidence type="ECO:0000256" key="1">
    <source>
        <dbReference type="ARBA" id="ARBA00004141"/>
    </source>
</evidence>
<evidence type="ECO:0000256" key="2">
    <source>
        <dbReference type="ARBA" id="ARBA00022516"/>
    </source>
</evidence>
<organism evidence="11 12">
    <name type="scientific">Scleropages formosus</name>
    <name type="common">Asian bonytongue</name>
    <name type="synonym">Osteoglossum formosum</name>
    <dbReference type="NCBI Taxonomy" id="113540"/>
    <lineage>
        <taxon>Eukaryota</taxon>
        <taxon>Metazoa</taxon>
        <taxon>Chordata</taxon>
        <taxon>Craniata</taxon>
        <taxon>Vertebrata</taxon>
        <taxon>Euteleostomi</taxon>
        <taxon>Actinopterygii</taxon>
        <taxon>Neopterygii</taxon>
        <taxon>Teleostei</taxon>
        <taxon>Osteoglossocephala</taxon>
        <taxon>Osteoglossomorpha</taxon>
        <taxon>Osteoglossiformes</taxon>
        <taxon>Osteoglossidae</taxon>
        <taxon>Scleropages</taxon>
    </lineage>
</organism>
<keyword evidence="9 10" id="KW-0275">Fatty acid biosynthesis</keyword>
<evidence type="ECO:0000313" key="12">
    <source>
        <dbReference type="Proteomes" id="UP000694397"/>
    </source>
</evidence>
<keyword evidence="12" id="KW-1185">Reference proteome</keyword>
<evidence type="ECO:0000256" key="4">
    <source>
        <dbReference type="ARBA" id="ARBA00022692"/>
    </source>
</evidence>
<comment type="caution">
    <text evidence="10">Lacks conserved residue(s) required for the propagation of feature annotation.</text>
</comment>
<evidence type="ECO:0000256" key="7">
    <source>
        <dbReference type="ARBA" id="ARBA00023098"/>
    </source>
</evidence>
<accession>A0A8C9SH47</accession>
<evidence type="ECO:0000256" key="6">
    <source>
        <dbReference type="ARBA" id="ARBA00022989"/>
    </source>
</evidence>
<keyword evidence="7 10" id="KW-0443">Lipid metabolism</keyword>
<keyword evidence="4 10" id="KW-0812">Transmembrane</keyword>
<dbReference type="Proteomes" id="UP000694397">
    <property type="component" value="Chromosome 8"/>
</dbReference>
<keyword evidence="2 10" id="KW-0444">Lipid biosynthesis</keyword>
<dbReference type="GO" id="GO:0042761">
    <property type="term" value="P:very long-chain fatty acid biosynthetic process"/>
    <property type="evidence" value="ECO:0007669"/>
    <property type="project" value="TreeGrafter"/>
</dbReference>
<evidence type="ECO:0000256" key="3">
    <source>
        <dbReference type="ARBA" id="ARBA00022679"/>
    </source>
</evidence>
<dbReference type="InterPro" id="IPR002076">
    <property type="entry name" value="ELO_fam"/>
</dbReference>
<reference evidence="11" key="2">
    <citation type="submission" date="2025-08" db="UniProtKB">
        <authorList>
            <consortium name="Ensembl"/>
        </authorList>
    </citation>
    <scope>IDENTIFICATION</scope>
</reference>